<proteinExistence type="predicted"/>
<evidence type="ECO:0000313" key="3">
    <source>
        <dbReference type="EMBL" id="KAA0703644.1"/>
    </source>
</evidence>
<evidence type="ECO:0000313" key="4">
    <source>
        <dbReference type="Proteomes" id="UP000324632"/>
    </source>
</evidence>
<dbReference type="CDD" id="cd01644">
    <property type="entry name" value="RT_pepA17"/>
    <property type="match status" value="1"/>
</dbReference>
<dbReference type="InterPro" id="IPR008042">
    <property type="entry name" value="Retrotrans_Pao"/>
</dbReference>
<dbReference type="Pfam" id="PF18701">
    <property type="entry name" value="DUF5641"/>
    <property type="match status" value="1"/>
</dbReference>
<name>A0A5A9N0T8_9TELE</name>
<protein>
    <recommendedName>
        <fullName evidence="2">Integrase catalytic domain-containing protein</fullName>
    </recommendedName>
</protein>
<dbReference type="InterPro" id="IPR012337">
    <property type="entry name" value="RNaseH-like_sf"/>
</dbReference>
<dbReference type="EMBL" id="SOYY01000023">
    <property type="protein sequence ID" value="KAA0703644.1"/>
    <property type="molecule type" value="Genomic_DNA"/>
</dbReference>
<feature type="region of interest" description="Disordered" evidence="1">
    <location>
        <begin position="50"/>
        <end position="89"/>
    </location>
</feature>
<dbReference type="Gene3D" id="3.10.10.10">
    <property type="entry name" value="HIV Type 1 Reverse Transcriptase, subunit A, domain 1"/>
    <property type="match status" value="1"/>
</dbReference>
<comment type="caution">
    <text evidence="3">The sequence shown here is derived from an EMBL/GenBank/DDBJ whole genome shotgun (WGS) entry which is preliminary data.</text>
</comment>
<dbReference type="PANTHER" id="PTHR47331">
    <property type="entry name" value="PHD-TYPE DOMAIN-CONTAINING PROTEIN"/>
    <property type="match status" value="1"/>
</dbReference>
<dbReference type="PANTHER" id="PTHR47331:SF5">
    <property type="entry name" value="RIBONUCLEASE H"/>
    <property type="match status" value="1"/>
</dbReference>
<dbReference type="PROSITE" id="PS50994">
    <property type="entry name" value="INTEGRASE"/>
    <property type="match status" value="1"/>
</dbReference>
<dbReference type="InterPro" id="IPR040676">
    <property type="entry name" value="DUF5641"/>
</dbReference>
<dbReference type="InterPro" id="IPR036397">
    <property type="entry name" value="RNaseH_sf"/>
</dbReference>
<dbReference type="Gene3D" id="3.30.420.10">
    <property type="entry name" value="Ribonuclease H-like superfamily/Ribonuclease H"/>
    <property type="match status" value="1"/>
</dbReference>
<sequence>MQKAVSDRIKFIRVESLCFGCLRSGHQSKSCNSRSVCNICNKLHPTCLHEERDKKEQRPPQAKQNQSQERYRETPQSSQHEETTAATSNRVILGEVNAQTAAVIPVWLSSLTQPEKEVLVYALLDSLGDTTFFLSEVAEVLEADKEQVKLKLSTMTSRTTVVSSQRVNNLQVRGFYSGKNISLPPVYTREFIPANKSHIPTNEAAKAWSHLEHLQEEIAPLQDCEVGLLIGYNCSQALLPKEVVFGEDHQPYAQRTDLGWSIVGHRHPTVDYGDAIGISHRIVVRQVTPGVEPSLNLKTEVHYVSRNKVKEITPSDIIKVLESDFSERAGEDNLVSQEDLKFLTKLTENITQKHNGHYEMPLPFKEERPKLPNNKTCATHRLHCLERRLKKDQQYYKDYVNFMDDIISRGEAEKAPEEEIDNSPAWYIPHHGVYHPRKPGKIRVVFDCSAKFKETSLNDYLLTGPDLTNTLVGVLCRFRKGSIAVMCDIERMFHQFHVKREDQDYLRFLWWEKGNLETIPSIYTMKVHLFGAASSPGCANFGLKHLAGQGRGQFSEDSIRFIQRNFYVDDGLASVQTVKEAIQLVKESRELCSTGKLRLHKFVSNSEIVMATIPEEERATIKDLDMALSSPHMERALGVEWCITSDSFKFRVQVKLNPLTRRGVFSTVASVYDPLGFMAPFVLLGKQILQQMCREKIGWDEELPENLRPKWESWIRDVPNLAEMQIKRCFLPSNFGKVKGYEFHHFADASVSGYGECTYLRAINMSDEVHCCLVMGKSRVSPTKVTTIPRLELSVAVVAVRTSDMLQRELEIQDLQEFFWTDSTVVLGYINNEARRFQVFVANRIQRIKSSTMPEQWAYVASENNPADHASRGLTAEQHKNSNWFTGPKFLWCKELPEREPKVGDIRPDDPELRKVLVCNTKAKEDRSFLDRLQKFSDWSRAVKAVARLKRQVKEYKGVKQRTNAATSLEERKEAELTIIKLVQEEAFSEEIKSLKAKRVVTKTKNSKLYKLSPFLDEEGILRVGGRLSQATLHPHVKHPAILPKNCHISVLLIEHFHKRVQHQGRGMTINELRANGWWILGCSSAVSSDVSKCVKCRKYRRGTEEQRMGDLPQDRTEMTPPFTYAGIDCFGPFYVKERRKDLKKYGLLLTCLCSRAIHIEMIDDMTTDAFINALRAFIAIRGNVHQLRCDQGTNFVGARREFAELLKEMDQERVKALGCEFFMNPPAASHMGGVWERQIRTVRSVLTAILDQSSRRLDSTSLRTFLYEVMAIVNSRPLTAEHLNDPSGLEPLTPNHILTMKSTILLPPPGQFVGEDLYLQKRWRRVQYLANEIWTRWRKEYLLNLQPRQKWHMDKRNLKVKMI</sequence>
<reference evidence="3 4" key="1">
    <citation type="journal article" date="2019" name="Mol. Ecol. Resour.">
        <title>Chromosome-level genome assembly of Triplophysa tibetana, a fish adapted to the harsh high-altitude environment of the Tibetan Plateau.</title>
        <authorList>
            <person name="Yang X."/>
            <person name="Liu H."/>
            <person name="Ma Z."/>
            <person name="Zou Y."/>
            <person name="Zou M."/>
            <person name="Mao Y."/>
            <person name="Li X."/>
            <person name="Wang H."/>
            <person name="Chen T."/>
            <person name="Wang W."/>
            <person name="Yang R."/>
        </authorList>
    </citation>
    <scope>NUCLEOTIDE SEQUENCE [LARGE SCALE GENOMIC DNA]</scope>
    <source>
        <strain evidence="3">TTIB1903HZAU</strain>
        <tissue evidence="3">Muscle</tissue>
    </source>
</reference>
<dbReference type="SUPFAM" id="SSF56672">
    <property type="entry name" value="DNA/RNA polymerases"/>
    <property type="match status" value="1"/>
</dbReference>
<gene>
    <name evidence="3" type="ORF">E1301_Tti015510</name>
</gene>
<accession>A0A5A9N0T8</accession>
<keyword evidence="4" id="KW-1185">Reference proteome</keyword>
<evidence type="ECO:0000256" key="1">
    <source>
        <dbReference type="SAM" id="MobiDB-lite"/>
    </source>
</evidence>
<dbReference type="SUPFAM" id="SSF53098">
    <property type="entry name" value="Ribonuclease H-like"/>
    <property type="match status" value="1"/>
</dbReference>
<dbReference type="Pfam" id="PF05380">
    <property type="entry name" value="Peptidase_A17"/>
    <property type="match status" value="1"/>
</dbReference>
<dbReference type="InterPro" id="IPR043128">
    <property type="entry name" value="Rev_trsase/Diguanyl_cyclase"/>
</dbReference>
<dbReference type="Gene3D" id="3.30.70.270">
    <property type="match status" value="1"/>
</dbReference>
<evidence type="ECO:0000259" key="2">
    <source>
        <dbReference type="PROSITE" id="PS50994"/>
    </source>
</evidence>
<feature type="compositionally biased region" description="Basic and acidic residues" evidence="1">
    <location>
        <begin position="69"/>
        <end position="83"/>
    </location>
</feature>
<dbReference type="InterPro" id="IPR001584">
    <property type="entry name" value="Integrase_cat-core"/>
</dbReference>
<dbReference type="Proteomes" id="UP000324632">
    <property type="component" value="Chromosome 23"/>
</dbReference>
<dbReference type="GO" id="GO:0003676">
    <property type="term" value="F:nucleic acid binding"/>
    <property type="evidence" value="ECO:0007669"/>
    <property type="project" value="InterPro"/>
</dbReference>
<dbReference type="InterPro" id="IPR043502">
    <property type="entry name" value="DNA/RNA_pol_sf"/>
</dbReference>
<feature type="domain" description="Integrase catalytic" evidence="2">
    <location>
        <begin position="1117"/>
        <end position="1303"/>
    </location>
</feature>
<dbReference type="GO" id="GO:0015074">
    <property type="term" value="P:DNA integration"/>
    <property type="evidence" value="ECO:0007669"/>
    <property type="project" value="InterPro"/>
</dbReference>
<organism evidence="3 4">
    <name type="scientific">Triplophysa tibetana</name>
    <dbReference type="NCBI Taxonomy" id="1572043"/>
    <lineage>
        <taxon>Eukaryota</taxon>
        <taxon>Metazoa</taxon>
        <taxon>Chordata</taxon>
        <taxon>Craniata</taxon>
        <taxon>Vertebrata</taxon>
        <taxon>Euteleostomi</taxon>
        <taxon>Actinopterygii</taxon>
        <taxon>Neopterygii</taxon>
        <taxon>Teleostei</taxon>
        <taxon>Ostariophysi</taxon>
        <taxon>Cypriniformes</taxon>
        <taxon>Nemacheilidae</taxon>
        <taxon>Triplophysa</taxon>
    </lineage>
</organism>